<evidence type="ECO:0000256" key="2">
    <source>
        <dbReference type="ARBA" id="ARBA00008664"/>
    </source>
</evidence>
<evidence type="ECO:0000313" key="14">
    <source>
        <dbReference type="EMBL" id="CAE6520973.1"/>
    </source>
</evidence>
<evidence type="ECO:0000256" key="10">
    <source>
        <dbReference type="ARBA" id="ARBA00079280"/>
    </source>
</evidence>
<dbReference type="EMBL" id="CAJMXA010003884">
    <property type="protein sequence ID" value="CAE6520973.1"/>
    <property type="molecule type" value="Genomic_DNA"/>
</dbReference>
<dbReference type="GO" id="GO:0004630">
    <property type="term" value="F:phospholipase D activity"/>
    <property type="evidence" value="ECO:0007669"/>
    <property type="project" value="UniProtKB-EC"/>
</dbReference>
<dbReference type="PANTHER" id="PTHR18896">
    <property type="entry name" value="PHOSPHOLIPASE D"/>
    <property type="match status" value="1"/>
</dbReference>
<dbReference type="EC" id="3.1.4.4" evidence="3"/>
<evidence type="ECO:0000256" key="9">
    <source>
        <dbReference type="ARBA" id="ARBA00074658"/>
    </source>
</evidence>
<evidence type="ECO:0000256" key="3">
    <source>
        <dbReference type="ARBA" id="ARBA00012027"/>
    </source>
</evidence>
<dbReference type="SMART" id="SM00155">
    <property type="entry name" value="PLDc"/>
    <property type="match status" value="2"/>
</dbReference>
<dbReference type="SUPFAM" id="SSF64268">
    <property type="entry name" value="PX domain"/>
    <property type="match status" value="1"/>
</dbReference>
<dbReference type="Proteomes" id="UP000663853">
    <property type="component" value="Unassembled WGS sequence"/>
</dbReference>
<evidence type="ECO:0000256" key="6">
    <source>
        <dbReference type="ARBA" id="ARBA00022963"/>
    </source>
</evidence>
<dbReference type="SMART" id="SM00312">
    <property type="entry name" value="PX"/>
    <property type="match status" value="1"/>
</dbReference>
<dbReference type="InterPro" id="IPR025202">
    <property type="entry name" value="PLD-like_dom"/>
</dbReference>
<feature type="compositionally biased region" description="Basic and acidic residues" evidence="11">
    <location>
        <begin position="1508"/>
        <end position="1518"/>
    </location>
</feature>
<comment type="similarity">
    <text evidence="2">Belongs to the phospholipase D family.</text>
</comment>
<accession>A0A8H3DD16</accession>
<proteinExistence type="inferred from homology"/>
<dbReference type="CDD" id="cd09141">
    <property type="entry name" value="PLDc_vPLD1_2_yPLD_like_2"/>
    <property type="match status" value="1"/>
</dbReference>
<dbReference type="CDD" id="cd09138">
    <property type="entry name" value="PLDc_vPLD1_2_yPLD_like_1"/>
    <property type="match status" value="1"/>
</dbReference>
<keyword evidence="6" id="KW-0442">Lipid degradation</keyword>
<organism evidence="14 15">
    <name type="scientific">Rhizoctonia solani</name>
    <dbReference type="NCBI Taxonomy" id="456999"/>
    <lineage>
        <taxon>Eukaryota</taxon>
        <taxon>Fungi</taxon>
        <taxon>Dikarya</taxon>
        <taxon>Basidiomycota</taxon>
        <taxon>Agaricomycotina</taxon>
        <taxon>Agaricomycetes</taxon>
        <taxon>Cantharellales</taxon>
        <taxon>Ceratobasidiaceae</taxon>
        <taxon>Rhizoctonia</taxon>
    </lineage>
</organism>
<dbReference type="PROSITE" id="PS50035">
    <property type="entry name" value="PLD"/>
    <property type="match status" value="2"/>
</dbReference>
<evidence type="ECO:0000256" key="1">
    <source>
        <dbReference type="ARBA" id="ARBA00000798"/>
    </source>
</evidence>
<feature type="compositionally biased region" description="Basic and acidic residues" evidence="11">
    <location>
        <begin position="1409"/>
        <end position="1425"/>
    </location>
</feature>
<evidence type="ECO:0000256" key="8">
    <source>
        <dbReference type="ARBA" id="ARBA00042228"/>
    </source>
</evidence>
<feature type="region of interest" description="Disordered" evidence="11">
    <location>
        <begin position="1330"/>
        <end position="1425"/>
    </location>
</feature>
<feature type="compositionally biased region" description="Basic and acidic residues" evidence="11">
    <location>
        <begin position="1548"/>
        <end position="1568"/>
    </location>
</feature>
<evidence type="ECO:0000256" key="7">
    <source>
        <dbReference type="ARBA" id="ARBA00023098"/>
    </source>
</evidence>
<feature type="region of interest" description="Disordered" evidence="11">
    <location>
        <begin position="561"/>
        <end position="672"/>
    </location>
</feature>
<dbReference type="InterPro" id="IPR001683">
    <property type="entry name" value="PX_dom"/>
</dbReference>
<feature type="compositionally biased region" description="Basic and acidic residues" evidence="11">
    <location>
        <begin position="1330"/>
        <end position="1339"/>
    </location>
</feature>
<feature type="compositionally biased region" description="Basic and acidic residues" evidence="11">
    <location>
        <begin position="250"/>
        <end position="260"/>
    </location>
</feature>
<protein>
    <recommendedName>
        <fullName evidence="9">Phospholipase D1</fullName>
        <ecNumber evidence="3">3.1.4.4</ecNumber>
    </recommendedName>
    <alternativeName>
        <fullName evidence="8">Choline phosphatase 1</fullName>
    </alternativeName>
    <alternativeName>
        <fullName evidence="10">Phosphatidylcholine-hydrolyzing phospholipase D1</fullName>
    </alternativeName>
</protein>
<keyword evidence="4" id="KW-0677">Repeat</keyword>
<comment type="caution">
    <text evidence="14">The sequence shown here is derived from an EMBL/GenBank/DDBJ whole genome shotgun (WGS) entry which is preliminary data.</text>
</comment>
<feature type="region of interest" description="Disordered" evidence="11">
    <location>
        <begin position="15"/>
        <end position="297"/>
    </location>
</feature>
<gene>
    <name evidence="14" type="ORF">RDB_LOCUS146694</name>
</gene>
<evidence type="ECO:0000256" key="11">
    <source>
        <dbReference type="SAM" id="MobiDB-lite"/>
    </source>
</evidence>
<feature type="compositionally biased region" description="Basic and acidic residues" evidence="11">
    <location>
        <begin position="137"/>
        <end position="174"/>
    </location>
</feature>
<dbReference type="SUPFAM" id="SSF56024">
    <property type="entry name" value="Phospholipase D/nuclease"/>
    <property type="match status" value="2"/>
</dbReference>
<comment type="catalytic activity">
    <reaction evidence="1">
        <text>a 1,2-diacyl-sn-glycero-3-phosphocholine + H2O = a 1,2-diacyl-sn-glycero-3-phosphate + choline + H(+)</text>
        <dbReference type="Rhea" id="RHEA:14445"/>
        <dbReference type="ChEBI" id="CHEBI:15354"/>
        <dbReference type="ChEBI" id="CHEBI:15377"/>
        <dbReference type="ChEBI" id="CHEBI:15378"/>
        <dbReference type="ChEBI" id="CHEBI:57643"/>
        <dbReference type="ChEBI" id="CHEBI:58608"/>
        <dbReference type="EC" id="3.1.4.4"/>
    </reaction>
</comment>
<feature type="compositionally biased region" description="Basic and acidic residues" evidence="11">
    <location>
        <begin position="1349"/>
        <end position="1373"/>
    </location>
</feature>
<evidence type="ECO:0000256" key="4">
    <source>
        <dbReference type="ARBA" id="ARBA00022737"/>
    </source>
</evidence>
<dbReference type="GO" id="GO:0035091">
    <property type="term" value="F:phosphatidylinositol binding"/>
    <property type="evidence" value="ECO:0007669"/>
    <property type="project" value="InterPro"/>
</dbReference>
<dbReference type="Gene3D" id="3.30.870.10">
    <property type="entry name" value="Endonuclease Chain A"/>
    <property type="match status" value="2"/>
</dbReference>
<feature type="compositionally biased region" description="Polar residues" evidence="11">
    <location>
        <begin position="210"/>
        <end position="224"/>
    </location>
</feature>
<dbReference type="FunFam" id="3.30.870.10:FF:000011">
    <property type="entry name" value="Phospholipase"/>
    <property type="match status" value="1"/>
</dbReference>
<feature type="compositionally biased region" description="Basic and acidic residues" evidence="11">
    <location>
        <begin position="15"/>
        <end position="27"/>
    </location>
</feature>
<feature type="compositionally biased region" description="Basic and acidic residues" evidence="11">
    <location>
        <begin position="1381"/>
        <end position="1393"/>
    </location>
</feature>
<feature type="domain" description="PX" evidence="13">
    <location>
        <begin position="331"/>
        <end position="466"/>
    </location>
</feature>
<feature type="compositionally biased region" description="Low complexity" evidence="11">
    <location>
        <begin position="194"/>
        <end position="209"/>
    </location>
</feature>
<dbReference type="Gene3D" id="3.30.1520.10">
    <property type="entry name" value="Phox-like domain"/>
    <property type="match status" value="1"/>
</dbReference>
<dbReference type="PROSITE" id="PS50195">
    <property type="entry name" value="PX"/>
    <property type="match status" value="1"/>
</dbReference>
<dbReference type="InterPro" id="IPR036871">
    <property type="entry name" value="PX_dom_sf"/>
</dbReference>
<sequence>MSPALSDVVAAAVAHDKDNKRLPDIAEKPAAPEVDAIPSESTTQPNTVLGALGGSNPRSWSLQHPATRASFSKPPRTGSHHPKLEPVTSGELSTATDPFRADFRPAHSEFKGAFQYNEDEAATPSSRKHKRESWLGGRDKDKEKERARDSEVIEQREGAESEHEPEQEPHEGGLWKRWIAEPLGLSDADDDPQSPRGTTTRGSTPRVSRQNTAEGPRTNKTVRTAKSLPQIRDGGKASRPTSTSGVPVDPRAESRSRRGSEAGPGSKWAILKPKIRSHVQQQHPQQQQQPSSSSAAPVSVADELLMGGLGVLLLQMFFERDDQDRRRVPILLHHLKIRVSDSINPLNGRHAVFRIECEYANGAARWVIYRQLRDFISLHGHYRVASVYLRGDQPLLPEFPKTSLPYFKFLKKEGREKGTGEVHRTDFAKLQRESLENYLIGVIKAVMFRADANRLFRFFEMSALSTALAQRGGIQGKAGYLRVLSSNMSRKGAHTGLLAWKRNHEPKWWLMRESYLVAVEDPGELQIFDVFLLDSEFTIERPIRYYRQGLSFLHGTLDNDDDAAEKKHSHTREIEPQHSKSRAIKRTFQGIGHSTGRNSSSSARDQPNVGTGSKGHARRRSSTGALPHDGTLPAADVTDMISSSESSSDEEDPAVAANQPVDNTKKKKKNKATLTDVSQHTFYIQNSQNRLKLVAKNEREMVQWIVSMERMASQSHWTGKNRFDSFAPIRLNVAAQWLVDGRDYFWNLSRAILLAKERIYIHDWWLSPGAFLLKLVGLAYIDPCALELYLRRPGKEQFRLDRLLKRKAEEGVKIFVILYKEVSNRTTPTDSNYTKQTLVNLHPNIMVQRSPSHFATGTFYWAHHEKLCVIDEAIAFMGGLDMCFGRWDTAQHVLIDDGEPHGSPGTEQIWIGKDYSNARVLDFHSLNKPEQDMYDRTKVPRMPWHDVAMQIVGQPARDLCRHFVQRWNYLLRVKNHSRKMPFLLPPPDFKPSELTEQGLTGTCELQICRSAGAWSLGTQNRIEHSIQNAYLKAIQLSEHFVYIENQFFITSTTVNDVIVENKIGDALVNRIIRAHHDKVKWRACVVIPLLPGFTFPIDHGEASAVRLIMECQNRTISRGPNSIFARLRKEGIDPDDYITFFSLRGWGKLADDVLTTEQVYIHAKCMVVDDRVVIIGSANINDRSQRGDRDSELAAVIRDTDMIESRMAGKPFKVGRFAHTLRVRLMREHLGIDVDAMYQEDLMANQSKAREDEIKKWDPDHEQKLREGVTKVKQSTAIGNIEIMSKDTIGQIAYGAEQIGMHKIGRIGHKLGATSTAGANTAALSEERQMYSRDGKKEPGFAGAVVPTLEEKTVMEHRPKQTDKGDQPLEDALKSPGSKSTEPKEATTAEGEKFGAPADASSTAYTDDQPPHARSGDKDFSSEEKEAVSTRSLLRKHLSVSVGAKPWTVPTPAPEIDPHGFQDPVCDEFFKDVWVATAVHNTEIYRKVFHCTPDDLVTTWKQYKEFAQHQERLSKPPKDSQTQQEPVGTVPGEGAGVVENPGSHGQHHAGDGLETGKRHDNLDVHTEIEDSADQPPSPRSSPSTRRNGKDTGPSGKPANSAPTQSGTDARARRPTHPDEPLEQWERDEMEELLQDLRGHLVVFPTRFLEGEDVANNFLFNTDRLLPLPIYD</sequence>
<dbReference type="CDD" id="cd06093">
    <property type="entry name" value="PX_domain"/>
    <property type="match status" value="1"/>
</dbReference>
<evidence type="ECO:0000313" key="15">
    <source>
        <dbReference type="Proteomes" id="UP000663853"/>
    </source>
</evidence>
<feature type="domain" description="PLD phosphodiesterase" evidence="12">
    <location>
        <begin position="859"/>
        <end position="886"/>
    </location>
</feature>
<feature type="compositionally biased region" description="Basic and acidic residues" evidence="11">
    <location>
        <begin position="1609"/>
        <end position="1623"/>
    </location>
</feature>
<dbReference type="GO" id="GO:0009395">
    <property type="term" value="P:phospholipid catabolic process"/>
    <property type="evidence" value="ECO:0007669"/>
    <property type="project" value="TreeGrafter"/>
</dbReference>
<dbReference type="InterPro" id="IPR001736">
    <property type="entry name" value="PLipase_D/transphosphatidylase"/>
</dbReference>
<dbReference type="PANTHER" id="PTHR18896:SF76">
    <property type="entry name" value="PHOSPHOLIPASE"/>
    <property type="match status" value="1"/>
</dbReference>
<feature type="domain" description="PLD phosphodiesterase" evidence="12">
    <location>
        <begin position="1157"/>
        <end position="1184"/>
    </location>
</feature>
<evidence type="ECO:0000259" key="13">
    <source>
        <dbReference type="PROSITE" id="PS50195"/>
    </source>
</evidence>
<dbReference type="InterPro" id="IPR015679">
    <property type="entry name" value="PLipase_D_fam"/>
</dbReference>
<evidence type="ECO:0000259" key="12">
    <source>
        <dbReference type="PROSITE" id="PS50035"/>
    </source>
</evidence>
<keyword evidence="7" id="KW-0443">Lipid metabolism</keyword>
<name>A0A8H3DD16_9AGAM</name>
<feature type="compositionally biased region" description="Low complexity" evidence="11">
    <location>
        <begin position="278"/>
        <end position="297"/>
    </location>
</feature>
<feature type="compositionally biased region" description="Basic and acidic residues" evidence="11">
    <location>
        <begin position="99"/>
        <end position="110"/>
    </location>
</feature>
<evidence type="ECO:0000256" key="5">
    <source>
        <dbReference type="ARBA" id="ARBA00022801"/>
    </source>
</evidence>
<feature type="region of interest" description="Disordered" evidence="11">
    <location>
        <begin position="1508"/>
        <end position="1623"/>
    </location>
</feature>
<reference evidence="14" key="1">
    <citation type="submission" date="2021-01" db="EMBL/GenBank/DDBJ databases">
        <authorList>
            <person name="Kaushik A."/>
        </authorList>
    </citation>
    <scope>NUCLEOTIDE SEQUENCE</scope>
    <source>
        <strain evidence="14">AG6-10EEA</strain>
    </source>
</reference>
<keyword evidence="5" id="KW-0378">Hydrolase</keyword>
<dbReference type="Pfam" id="PF13091">
    <property type="entry name" value="PLDc_2"/>
    <property type="match status" value="1"/>
</dbReference>
<feature type="compositionally biased region" description="Polar residues" evidence="11">
    <location>
        <begin position="595"/>
        <end position="611"/>
    </location>
</feature>